<dbReference type="PATRIC" id="fig|1454004.3.peg.4081"/>
<evidence type="ECO:0000313" key="1">
    <source>
        <dbReference type="EMBL" id="EXI84114.1"/>
    </source>
</evidence>
<reference evidence="1" key="1">
    <citation type="submission" date="2014-02" db="EMBL/GenBank/DDBJ databases">
        <title>Expanding our view of genomic diversity in Candidatus Accumulibacter clades.</title>
        <authorList>
            <person name="Skennerton C.T."/>
            <person name="Barr J.J."/>
            <person name="Slater F.R."/>
            <person name="Bond P.L."/>
            <person name="Tyson G.W."/>
        </authorList>
    </citation>
    <scope>NUCLEOTIDE SEQUENCE [LARGE SCALE GENOMIC DNA]</scope>
</reference>
<dbReference type="EMBL" id="JEMY01000075">
    <property type="protein sequence ID" value="EXI84114.1"/>
    <property type="molecule type" value="Genomic_DNA"/>
</dbReference>
<dbReference type="eggNOG" id="COG4644">
    <property type="taxonomic scope" value="Bacteria"/>
</dbReference>
<sequence>MYAVSPRRITPIVVGDAIRRGEMASTRREDHEVSMLALHLLQNYMVYYINTLMISPERPLRGAQQPVGAGWRPSATDSLLSFNTPRHYIHL</sequence>
<dbReference type="AlphaFoldDB" id="A0A011QZ04"/>
<proteinExistence type="predicted"/>
<comment type="caution">
    <text evidence="1">The sequence shown here is derived from an EMBL/GenBank/DDBJ whole genome shotgun (WGS) entry which is preliminary data.</text>
</comment>
<gene>
    <name evidence="1" type="ORF">AW11_03979</name>
</gene>
<protein>
    <submittedName>
        <fullName evidence="1">Uncharacterized protein</fullName>
    </submittedName>
</protein>
<organism evidence="1 2">
    <name type="scientific">Accumulibacter regalis</name>
    <dbReference type="NCBI Taxonomy" id="522306"/>
    <lineage>
        <taxon>Bacteria</taxon>
        <taxon>Pseudomonadati</taxon>
        <taxon>Pseudomonadota</taxon>
        <taxon>Betaproteobacteria</taxon>
        <taxon>Candidatus Accumulibacter</taxon>
    </lineage>
</organism>
<evidence type="ECO:0000313" key="2">
    <source>
        <dbReference type="Proteomes" id="UP000022141"/>
    </source>
</evidence>
<accession>A0A011QZ04</accession>
<name>A0A011QZ04_ACCRE</name>
<keyword evidence="2" id="KW-1185">Reference proteome</keyword>
<dbReference type="Proteomes" id="UP000022141">
    <property type="component" value="Unassembled WGS sequence"/>
</dbReference>